<proteinExistence type="predicted"/>
<feature type="compositionally biased region" description="Basic and acidic residues" evidence="1">
    <location>
        <begin position="18"/>
        <end position="32"/>
    </location>
</feature>
<dbReference type="AlphaFoldDB" id="A0A9P8Q2J1"/>
<protein>
    <submittedName>
        <fullName evidence="2">Uncharacterized protein</fullName>
    </submittedName>
</protein>
<evidence type="ECO:0000313" key="2">
    <source>
        <dbReference type="EMBL" id="KAH3682841.1"/>
    </source>
</evidence>
<gene>
    <name evidence="2" type="ORF">WICPIJ_006180</name>
</gene>
<reference evidence="2" key="1">
    <citation type="journal article" date="2021" name="Open Biol.">
        <title>Shared evolutionary footprints suggest mitochondrial oxidative damage underlies multiple complex I losses in fungi.</title>
        <authorList>
            <person name="Schikora-Tamarit M.A."/>
            <person name="Marcet-Houben M."/>
            <person name="Nosek J."/>
            <person name="Gabaldon T."/>
        </authorList>
    </citation>
    <scope>NUCLEOTIDE SEQUENCE</scope>
    <source>
        <strain evidence="2">CBS2887</strain>
    </source>
</reference>
<keyword evidence="3" id="KW-1185">Reference proteome</keyword>
<feature type="region of interest" description="Disordered" evidence="1">
    <location>
        <begin position="1"/>
        <end position="69"/>
    </location>
</feature>
<comment type="caution">
    <text evidence="2">The sequence shown here is derived from an EMBL/GenBank/DDBJ whole genome shotgun (WGS) entry which is preliminary data.</text>
</comment>
<feature type="compositionally biased region" description="Low complexity" evidence="1">
    <location>
        <begin position="1"/>
        <end position="13"/>
    </location>
</feature>
<evidence type="ECO:0000256" key="1">
    <source>
        <dbReference type="SAM" id="MobiDB-lite"/>
    </source>
</evidence>
<evidence type="ECO:0000313" key="3">
    <source>
        <dbReference type="Proteomes" id="UP000774326"/>
    </source>
</evidence>
<reference evidence="2" key="2">
    <citation type="submission" date="2021-01" db="EMBL/GenBank/DDBJ databases">
        <authorList>
            <person name="Schikora-Tamarit M.A."/>
        </authorList>
    </citation>
    <scope>NUCLEOTIDE SEQUENCE</scope>
    <source>
        <strain evidence="2">CBS2887</strain>
    </source>
</reference>
<feature type="compositionally biased region" description="Polar residues" evidence="1">
    <location>
        <begin position="59"/>
        <end position="69"/>
    </location>
</feature>
<dbReference type="Proteomes" id="UP000774326">
    <property type="component" value="Unassembled WGS sequence"/>
</dbReference>
<dbReference type="EMBL" id="JAEUBG010003391">
    <property type="protein sequence ID" value="KAH3682841.1"/>
    <property type="molecule type" value="Genomic_DNA"/>
</dbReference>
<sequence length="105" mass="11605">MSSQSQDSLSSGQTPYDPKQDSEYLTIDKERPLSTLNRSTVIPDLESASPDNFQDAKETPSSNLMGSFDQNTTSAAMDRQPIVTIFDVASDIEKMLQDLVCYCCI</sequence>
<organism evidence="2 3">
    <name type="scientific">Wickerhamomyces pijperi</name>
    <name type="common">Yeast</name>
    <name type="synonym">Pichia pijperi</name>
    <dbReference type="NCBI Taxonomy" id="599730"/>
    <lineage>
        <taxon>Eukaryota</taxon>
        <taxon>Fungi</taxon>
        <taxon>Dikarya</taxon>
        <taxon>Ascomycota</taxon>
        <taxon>Saccharomycotina</taxon>
        <taxon>Saccharomycetes</taxon>
        <taxon>Phaffomycetales</taxon>
        <taxon>Wickerhamomycetaceae</taxon>
        <taxon>Wickerhamomyces</taxon>
    </lineage>
</organism>
<accession>A0A9P8Q2J1</accession>
<name>A0A9P8Q2J1_WICPI</name>